<gene>
    <name evidence="6" type="ORF">S01H1_53451</name>
</gene>
<proteinExistence type="predicted"/>
<dbReference type="SUPFAM" id="SSF51161">
    <property type="entry name" value="Trimeric LpxA-like enzymes"/>
    <property type="match status" value="1"/>
</dbReference>
<dbReference type="GO" id="GO:0009245">
    <property type="term" value="P:lipid A biosynthetic process"/>
    <property type="evidence" value="ECO:0007669"/>
    <property type="project" value="UniProtKB-KW"/>
</dbReference>
<evidence type="ECO:0000256" key="1">
    <source>
        <dbReference type="ARBA" id="ARBA00022516"/>
    </source>
</evidence>
<dbReference type="GO" id="GO:0016410">
    <property type="term" value="F:N-acyltransferase activity"/>
    <property type="evidence" value="ECO:0007669"/>
    <property type="project" value="InterPro"/>
</dbReference>
<evidence type="ECO:0000256" key="5">
    <source>
        <dbReference type="ARBA" id="ARBA00023315"/>
    </source>
</evidence>
<evidence type="ECO:0000313" key="6">
    <source>
        <dbReference type="EMBL" id="GAG24258.1"/>
    </source>
</evidence>
<name>X0WIC0_9ZZZZ</name>
<accession>X0WIC0</accession>
<evidence type="ECO:0000256" key="4">
    <source>
        <dbReference type="ARBA" id="ARBA00023098"/>
    </source>
</evidence>
<evidence type="ECO:0000256" key="3">
    <source>
        <dbReference type="ARBA" id="ARBA00022679"/>
    </source>
</evidence>
<dbReference type="GO" id="GO:0016020">
    <property type="term" value="C:membrane"/>
    <property type="evidence" value="ECO:0007669"/>
    <property type="project" value="GOC"/>
</dbReference>
<dbReference type="PANTHER" id="PTHR43378:SF2">
    <property type="entry name" value="UDP-3-O-ACYLGLUCOSAMINE N-ACYLTRANSFERASE 1, MITOCHONDRIAL-RELATED"/>
    <property type="match status" value="1"/>
</dbReference>
<keyword evidence="3" id="KW-0808">Transferase</keyword>
<comment type="caution">
    <text evidence="6">The sequence shown here is derived from an EMBL/GenBank/DDBJ whole genome shotgun (WGS) entry which is preliminary data.</text>
</comment>
<reference evidence="6" key="1">
    <citation type="journal article" date="2014" name="Front. Microbiol.">
        <title>High frequency of phylogenetically diverse reductive dehalogenase-homologous genes in deep subseafloor sedimentary metagenomes.</title>
        <authorList>
            <person name="Kawai M."/>
            <person name="Futagami T."/>
            <person name="Toyoda A."/>
            <person name="Takaki Y."/>
            <person name="Nishi S."/>
            <person name="Hori S."/>
            <person name="Arai W."/>
            <person name="Tsubouchi T."/>
            <person name="Morono Y."/>
            <person name="Uchiyama I."/>
            <person name="Ito T."/>
            <person name="Fujiyama A."/>
            <person name="Inagaki F."/>
            <person name="Takami H."/>
        </authorList>
    </citation>
    <scope>NUCLEOTIDE SEQUENCE</scope>
    <source>
        <strain evidence="6">Expedition CK06-06</strain>
    </source>
</reference>
<dbReference type="InterPro" id="IPR011004">
    <property type="entry name" value="Trimer_LpxA-like_sf"/>
</dbReference>
<sequence>NGRPYPFPHTGGIVIGDNVEIGALNTIARGAIDDTAISDYVKTDDHIHIAHNVTIGENTMIAACTEISGSVTIGKNVWISPSVTILDHKTIGDNAFICIGSVVGKDVKPDTKVFGYPARII</sequence>
<keyword evidence="4" id="KW-0443">Lipid metabolism</keyword>
<keyword evidence="1" id="KW-0444">Lipid biosynthesis</keyword>
<dbReference type="EMBL" id="BARS01034613">
    <property type="protein sequence ID" value="GAG24258.1"/>
    <property type="molecule type" value="Genomic_DNA"/>
</dbReference>
<keyword evidence="2" id="KW-0441">Lipid A biosynthesis</keyword>
<dbReference type="Gene3D" id="2.160.10.10">
    <property type="entry name" value="Hexapeptide repeat proteins"/>
    <property type="match status" value="1"/>
</dbReference>
<evidence type="ECO:0008006" key="7">
    <source>
        <dbReference type="Google" id="ProtNLM"/>
    </source>
</evidence>
<keyword evidence="5" id="KW-0012">Acyltransferase</keyword>
<dbReference type="InterPro" id="IPR007691">
    <property type="entry name" value="LpxD"/>
</dbReference>
<dbReference type="Pfam" id="PF00132">
    <property type="entry name" value="Hexapep"/>
    <property type="match status" value="1"/>
</dbReference>
<dbReference type="PANTHER" id="PTHR43378">
    <property type="entry name" value="UDP-3-O-ACYLGLUCOSAMINE N-ACYLTRANSFERASE"/>
    <property type="match status" value="1"/>
</dbReference>
<organism evidence="6">
    <name type="scientific">marine sediment metagenome</name>
    <dbReference type="NCBI Taxonomy" id="412755"/>
    <lineage>
        <taxon>unclassified sequences</taxon>
        <taxon>metagenomes</taxon>
        <taxon>ecological metagenomes</taxon>
    </lineage>
</organism>
<dbReference type="InterPro" id="IPR001451">
    <property type="entry name" value="Hexapep"/>
</dbReference>
<feature type="non-terminal residue" evidence="6">
    <location>
        <position position="1"/>
    </location>
</feature>
<dbReference type="AlphaFoldDB" id="X0WIC0"/>
<evidence type="ECO:0000256" key="2">
    <source>
        <dbReference type="ARBA" id="ARBA00022556"/>
    </source>
</evidence>
<protein>
    <recommendedName>
        <fullName evidence="7">UDP-3-O-[3-hydroxymyristoyl] glucosamine N-acyltransferase non-repeat region domain-containing protein</fullName>
    </recommendedName>
</protein>